<proteinExistence type="predicted"/>
<protein>
    <submittedName>
        <fullName evidence="1">Uncharacterized protein</fullName>
    </submittedName>
</protein>
<accession>A0A6H5IPH2</accession>
<sequence length="324" mass="38517">MFRCNLEKIRRKRDSQNVTHNRLDEVMPHTGKNTNNALARTAKTSRLLSFQLAPSIMLEIDASLRLFVFMFFARISFLFANVWRRSSFCNKSCIYSSFWLVTRARRRARHLSSSPPKVPIRQTAREYRDRSEFERFLKNSRGNYRKTFPSVVNAIFEISRTIDWMSDTISTRMEPRMLRLEYFGSEFERFLKNSRGNYRKTFRSILYLFLLSAHGKSVNLTTFRCNLEKIRRKRDSQNVTHNRLDDAHGKSVNLTTFRCNLEKIRRKRDFRNVTHNRLDDAHGKSVNLTTFRCNLEKIYVVNAIFEMSHTIDWMSDTISMSMEP</sequence>
<reference evidence="1 2" key="1">
    <citation type="submission" date="2020-02" db="EMBL/GenBank/DDBJ databases">
        <authorList>
            <person name="Ferguson B K."/>
        </authorList>
    </citation>
    <scope>NUCLEOTIDE SEQUENCE [LARGE SCALE GENOMIC DNA]</scope>
</reference>
<dbReference type="AlphaFoldDB" id="A0A6H5IPH2"/>
<keyword evidence="2" id="KW-1185">Reference proteome</keyword>
<evidence type="ECO:0000313" key="1">
    <source>
        <dbReference type="EMBL" id="CAB0039154.1"/>
    </source>
</evidence>
<name>A0A6H5IPH2_9HYME</name>
<feature type="non-terminal residue" evidence="1">
    <location>
        <position position="324"/>
    </location>
</feature>
<dbReference type="EMBL" id="CADCXV010000940">
    <property type="protein sequence ID" value="CAB0039154.1"/>
    <property type="molecule type" value="Genomic_DNA"/>
</dbReference>
<gene>
    <name evidence="1" type="ORF">TBRA_LOCUS10912</name>
</gene>
<dbReference type="Proteomes" id="UP000479190">
    <property type="component" value="Unassembled WGS sequence"/>
</dbReference>
<evidence type="ECO:0000313" key="2">
    <source>
        <dbReference type="Proteomes" id="UP000479190"/>
    </source>
</evidence>
<organism evidence="1 2">
    <name type="scientific">Trichogramma brassicae</name>
    <dbReference type="NCBI Taxonomy" id="86971"/>
    <lineage>
        <taxon>Eukaryota</taxon>
        <taxon>Metazoa</taxon>
        <taxon>Ecdysozoa</taxon>
        <taxon>Arthropoda</taxon>
        <taxon>Hexapoda</taxon>
        <taxon>Insecta</taxon>
        <taxon>Pterygota</taxon>
        <taxon>Neoptera</taxon>
        <taxon>Endopterygota</taxon>
        <taxon>Hymenoptera</taxon>
        <taxon>Apocrita</taxon>
        <taxon>Proctotrupomorpha</taxon>
        <taxon>Chalcidoidea</taxon>
        <taxon>Trichogrammatidae</taxon>
        <taxon>Trichogramma</taxon>
    </lineage>
</organism>